<dbReference type="Proteomes" id="UP000004756">
    <property type="component" value="Unassembled WGS sequence"/>
</dbReference>
<keyword evidence="2" id="KW-1185">Reference proteome</keyword>
<dbReference type="EMBL" id="ACCJ01000091">
    <property type="protein sequence ID" value="EEG56156.1"/>
    <property type="molecule type" value="Genomic_DNA"/>
</dbReference>
<evidence type="ECO:0000313" key="1">
    <source>
        <dbReference type="EMBL" id="EEG56156.1"/>
    </source>
</evidence>
<reference evidence="1 2" key="1">
    <citation type="submission" date="2009-02" db="EMBL/GenBank/DDBJ databases">
        <title>Draft genome sequence of Clostridium asparagiforme (DSM 15981).</title>
        <authorList>
            <person name="Sudarsanam P."/>
            <person name="Ley R."/>
            <person name="Guruge J."/>
            <person name="Turnbaugh P.J."/>
            <person name="Mahowald M."/>
            <person name="Liep D."/>
            <person name="Gordon J."/>
        </authorList>
    </citation>
    <scope>NUCLEOTIDE SEQUENCE [LARGE SCALE GENOMIC DNA]</scope>
    <source>
        <strain evidence="1 2">DSM 15981</strain>
    </source>
</reference>
<dbReference type="AlphaFoldDB" id="C0CXN9"/>
<comment type="caution">
    <text evidence="1">The sequence shown here is derived from an EMBL/GenBank/DDBJ whole genome shotgun (WGS) entry which is preliminary data.</text>
</comment>
<proteinExistence type="predicted"/>
<accession>C0CXN9</accession>
<evidence type="ECO:0000313" key="2">
    <source>
        <dbReference type="Proteomes" id="UP000004756"/>
    </source>
</evidence>
<sequence>MVQATSANVWGLPAIHCSRLPAAFAVHFSQAIACRLRLRAIAAG</sequence>
<name>C0CXN9_9FIRM</name>
<organism evidence="1 2">
    <name type="scientific">[Clostridium] asparagiforme DSM 15981</name>
    <dbReference type="NCBI Taxonomy" id="518636"/>
    <lineage>
        <taxon>Bacteria</taxon>
        <taxon>Bacillati</taxon>
        <taxon>Bacillota</taxon>
        <taxon>Clostridia</taxon>
        <taxon>Lachnospirales</taxon>
        <taxon>Lachnospiraceae</taxon>
        <taxon>Enterocloster</taxon>
    </lineage>
</organism>
<gene>
    <name evidence="1" type="ORF">CLOSTASPAR_01764</name>
</gene>
<dbReference type="HOGENOM" id="CLU_3214240_0_0_9"/>
<protein>
    <submittedName>
        <fullName evidence="1">Uncharacterized protein</fullName>
    </submittedName>
</protein>